<dbReference type="InterPro" id="IPR036754">
    <property type="entry name" value="YbaK/aa-tRNA-synt-asso_dom_sf"/>
</dbReference>
<feature type="domain" description="YbaK/aminoacyl-tRNA synthetase-associated" evidence="5">
    <location>
        <begin position="232"/>
        <end position="343"/>
    </location>
</feature>
<dbReference type="SUPFAM" id="SSF55681">
    <property type="entry name" value="Class II aaRS and biotin synthetases"/>
    <property type="match status" value="1"/>
</dbReference>
<keyword evidence="3" id="KW-0030">Aminoacyl-tRNA synthetase</keyword>
<evidence type="ECO:0000256" key="1">
    <source>
        <dbReference type="ARBA" id="ARBA00022490"/>
    </source>
</evidence>
<keyword evidence="3" id="KW-0436">Ligase</keyword>
<dbReference type="PANTHER" id="PTHR42753">
    <property type="entry name" value="MITOCHONDRIAL RIBOSOME PROTEIN L39/PROLYL-TRNA LIGASE FAMILY MEMBER"/>
    <property type="match status" value="1"/>
</dbReference>
<comment type="caution">
    <text evidence="6">The sequence shown here is derived from an EMBL/GenBank/DDBJ whole genome shotgun (WGS) entry which is preliminary data.</text>
</comment>
<proteinExistence type="predicted"/>
<sequence length="533" mass="59819">MKQSGVFIPAAETSSNCLADQLLTQSGYVQETSEGMYAYFPLAGKVLENIKRVIRDEMESARVLEVDLPYEQFQHATGKSDEMILLSFIAKEIISAEQLPISVFHIKQHVREERSPLQDSSLLYAKEYSLMSGYSFHTDTVEAKENGETLLSVFSTIVNRVGIPYQVIESQNENGRIEYEFIAFTGCGKETFAQSTNSTYTSKAELAEAVQEELEEPKKLKKAEKISGLGKEIVPLAETLGLDCSQTIQTFLYDIDSEPTLILVRGDHELNEKKLKKLFGTSAIRLLDSEEMEKVLGVELNSMGPVQLPFGLPVYADYGISSIVNGICGANEKDTFLVNVNPDRDFAVDHYVDIRVVKEGDTSPDGNGTLTFRQGVTFARIIEPEPVFSKINVANKEPLEILTGYYYMDLTRLFAATAEHYSDSLGLKWPIQLAPYDLHLLIEDIEDENQQQLAEEIHSVMNGYRYRVLFDDRNVSADSKRKTSNQLGVPVKIVVGDDAADGMVEVTYRTMGEAVSMRKEEVTEKLQEFFRTE</sequence>
<evidence type="ECO:0000259" key="5">
    <source>
        <dbReference type="Pfam" id="PF04073"/>
    </source>
</evidence>
<dbReference type="SUPFAM" id="SSF55826">
    <property type="entry name" value="YbaK/ProRS associated domain"/>
    <property type="match status" value="1"/>
</dbReference>
<evidence type="ECO:0000313" key="6">
    <source>
        <dbReference type="EMBL" id="MBD7907095.1"/>
    </source>
</evidence>
<dbReference type="InterPro" id="IPR045864">
    <property type="entry name" value="aa-tRNA-synth_II/BPL/LPL"/>
</dbReference>
<evidence type="ECO:0000259" key="4">
    <source>
        <dbReference type="Pfam" id="PF03129"/>
    </source>
</evidence>
<organism evidence="6 7">
    <name type="scientific">Sporosarcina gallistercoris</name>
    <dbReference type="NCBI Taxonomy" id="2762245"/>
    <lineage>
        <taxon>Bacteria</taxon>
        <taxon>Bacillati</taxon>
        <taxon>Bacillota</taxon>
        <taxon>Bacilli</taxon>
        <taxon>Bacillales</taxon>
        <taxon>Caryophanaceae</taxon>
        <taxon>Sporosarcina</taxon>
    </lineage>
</organism>
<accession>A0ABR8PFZ6</accession>
<dbReference type="SUPFAM" id="SSF52954">
    <property type="entry name" value="Class II aaRS ABD-related"/>
    <property type="match status" value="1"/>
</dbReference>
<dbReference type="Gene3D" id="3.30.930.10">
    <property type="entry name" value="Bira Bifunctional Protein, Domain 2"/>
    <property type="match status" value="2"/>
</dbReference>
<gene>
    <name evidence="6" type="ORF">H9659_01945</name>
</gene>
<dbReference type="InterPro" id="IPR036621">
    <property type="entry name" value="Anticodon-bd_dom_sf"/>
</dbReference>
<keyword evidence="2" id="KW-0547">Nucleotide-binding</keyword>
<dbReference type="Pfam" id="PF04073">
    <property type="entry name" value="tRNA_edit"/>
    <property type="match status" value="1"/>
</dbReference>
<dbReference type="InterPro" id="IPR007214">
    <property type="entry name" value="YbaK/aa-tRNA-synth-assoc-dom"/>
</dbReference>
<dbReference type="Proteomes" id="UP000659496">
    <property type="component" value="Unassembled WGS sequence"/>
</dbReference>
<dbReference type="Gene3D" id="3.40.50.800">
    <property type="entry name" value="Anticodon-binding domain"/>
    <property type="match status" value="1"/>
</dbReference>
<dbReference type="Gene3D" id="3.90.960.10">
    <property type="entry name" value="YbaK/aminoacyl-tRNA synthetase-associated domain"/>
    <property type="match status" value="1"/>
</dbReference>
<dbReference type="EMBL" id="JACSQY010000001">
    <property type="protein sequence ID" value="MBD7907095.1"/>
    <property type="molecule type" value="Genomic_DNA"/>
</dbReference>
<evidence type="ECO:0000256" key="3">
    <source>
        <dbReference type="ARBA" id="ARBA00023146"/>
    </source>
</evidence>
<dbReference type="InterPro" id="IPR004154">
    <property type="entry name" value="Anticodon-bd"/>
</dbReference>
<dbReference type="InterPro" id="IPR050062">
    <property type="entry name" value="Pro-tRNA_synthetase"/>
</dbReference>
<evidence type="ECO:0000313" key="7">
    <source>
        <dbReference type="Proteomes" id="UP000659496"/>
    </source>
</evidence>
<keyword evidence="2" id="KW-0067">ATP-binding</keyword>
<evidence type="ECO:0008006" key="8">
    <source>
        <dbReference type="Google" id="ProtNLM"/>
    </source>
</evidence>
<protein>
    <recommendedName>
        <fullName evidence="8">Threonine--tRNA ligase</fullName>
    </recommendedName>
</protein>
<evidence type="ECO:0000256" key="2">
    <source>
        <dbReference type="ARBA" id="ARBA00022840"/>
    </source>
</evidence>
<dbReference type="PANTHER" id="PTHR42753:SF2">
    <property type="entry name" value="PROLINE--TRNA LIGASE"/>
    <property type="match status" value="1"/>
</dbReference>
<feature type="domain" description="Anticodon-binding" evidence="4">
    <location>
        <begin position="447"/>
        <end position="528"/>
    </location>
</feature>
<name>A0ABR8PFZ6_9BACL</name>
<keyword evidence="7" id="KW-1185">Reference proteome</keyword>
<reference evidence="6 7" key="1">
    <citation type="submission" date="2020-08" db="EMBL/GenBank/DDBJ databases">
        <title>A Genomic Blueprint of the Chicken Gut Microbiome.</title>
        <authorList>
            <person name="Gilroy R."/>
            <person name="Ravi A."/>
            <person name="Getino M."/>
            <person name="Pursley I."/>
            <person name="Horton D.L."/>
            <person name="Alikhan N.-F."/>
            <person name="Baker D."/>
            <person name="Gharbi K."/>
            <person name="Hall N."/>
            <person name="Watson M."/>
            <person name="Adriaenssens E.M."/>
            <person name="Foster-Nyarko E."/>
            <person name="Jarju S."/>
            <person name="Secka A."/>
            <person name="Antonio M."/>
            <person name="Oren A."/>
            <person name="Chaudhuri R."/>
            <person name="La Ragione R.M."/>
            <person name="Hildebrand F."/>
            <person name="Pallen M.J."/>
        </authorList>
    </citation>
    <scope>NUCLEOTIDE SEQUENCE [LARGE SCALE GENOMIC DNA]</scope>
    <source>
        <strain evidence="6 7">Sa3CUA8</strain>
    </source>
</reference>
<dbReference type="Pfam" id="PF03129">
    <property type="entry name" value="HGTP_anticodon"/>
    <property type="match status" value="1"/>
</dbReference>
<dbReference type="RefSeq" id="WP_191688217.1">
    <property type="nucleotide sequence ID" value="NZ_JACSQY010000001.1"/>
</dbReference>
<keyword evidence="1" id="KW-0963">Cytoplasm</keyword>
<dbReference type="CDD" id="cd04334">
    <property type="entry name" value="ProRS-INS"/>
    <property type="match status" value="1"/>
</dbReference>